<comment type="caution">
    <text evidence="2">The sequence shown here is derived from an EMBL/GenBank/DDBJ whole genome shotgun (WGS) entry which is preliminary data.</text>
</comment>
<evidence type="ECO:0000313" key="3">
    <source>
        <dbReference type="Proteomes" id="UP000299102"/>
    </source>
</evidence>
<feature type="region of interest" description="Disordered" evidence="1">
    <location>
        <begin position="56"/>
        <end position="86"/>
    </location>
</feature>
<dbReference type="AlphaFoldDB" id="A0A4C1SU15"/>
<evidence type="ECO:0000313" key="2">
    <source>
        <dbReference type="EMBL" id="GBP05723.1"/>
    </source>
</evidence>
<organism evidence="2 3">
    <name type="scientific">Eumeta variegata</name>
    <name type="common">Bagworm moth</name>
    <name type="synonym">Eumeta japonica</name>
    <dbReference type="NCBI Taxonomy" id="151549"/>
    <lineage>
        <taxon>Eukaryota</taxon>
        <taxon>Metazoa</taxon>
        <taxon>Ecdysozoa</taxon>
        <taxon>Arthropoda</taxon>
        <taxon>Hexapoda</taxon>
        <taxon>Insecta</taxon>
        <taxon>Pterygota</taxon>
        <taxon>Neoptera</taxon>
        <taxon>Endopterygota</taxon>
        <taxon>Lepidoptera</taxon>
        <taxon>Glossata</taxon>
        <taxon>Ditrysia</taxon>
        <taxon>Tineoidea</taxon>
        <taxon>Psychidae</taxon>
        <taxon>Oiketicinae</taxon>
        <taxon>Eumeta</taxon>
    </lineage>
</organism>
<protein>
    <submittedName>
        <fullName evidence="2">Uncharacterized protein</fullName>
    </submittedName>
</protein>
<gene>
    <name evidence="2" type="ORF">EVAR_5060_1</name>
</gene>
<keyword evidence="3" id="KW-1185">Reference proteome</keyword>
<accession>A0A4C1SU15</accession>
<reference evidence="2 3" key="1">
    <citation type="journal article" date="2019" name="Commun. Biol.">
        <title>The bagworm genome reveals a unique fibroin gene that provides high tensile strength.</title>
        <authorList>
            <person name="Kono N."/>
            <person name="Nakamura H."/>
            <person name="Ohtoshi R."/>
            <person name="Tomita M."/>
            <person name="Numata K."/>
            <person name="Arakawa K."/>
        </authorList>
    </citation>
    <scope>NUCLEOTIDE SEQUENCE [LARGE SCALE GENOMIC DNA]</scope>
</reference>
<proteinExistence type="predicted"/>
<sequence length="109" mass="12212">MQLHAAFSHVHSHRPVSALIGRATALRSYRALRARRIVSARRFQLRPCRVAIREPHAPPYSDFVSTKRNRSREGPGQRTVQSSCRGIPRSALQEHLATAGHSRGCHDGQ</sequence>
<dbReference type="Proteomes" id="UP000299102">
    <property type="component" value="Unassembled WGS sequence"/>
</dbReference>
<dbReference type="EMBL" id="BGZK01000019">
    <property type="protein sequence ID" value="GBP05723.1"/>
    <property type="molecule type" value="Genomic_DNA"/>
</dbReference>
<name>A0A4C1SU15_EUMVA</name>
<evidence type="ECO:0000256" key="1">
    <source>
        <dbReference type="SAM" id="MobiDB-lite"/>
    </source>
</evidence>